<gene>
    <name evidence="1" type="ORF">AWC17_03280</name>
</gene>
<dbReference type="RefSeq" id="WP_085164751.1">
    <property type="nucleotide sequence ID" value="NZ_LQPH01000109.1"/>
</dbReference>
<dbReference type="InterPro" id="IPR011051">
    <property type="entry name" value="RmlC_Cupin_sf"/>
</dbReference>
<dbReference type="AlphaFoldDB" id="A0A1X1ZMQ0"/>
<organism evidence="1 2">
    <name type="scientific">Mycobacterium nebraskense</name>
    <dbReference type="NCBI Taxonomy" id="244292"/>
    <lineage>
        <taxon>Bacteria</taxon>
        <taxon>Bacillati</taxon>
        <taxon>Actinomycetota</taxon>
        <taxon>Actinomycetes</taxon>
        <taxon>Mycobacteriales</taxon>
        <taxon>Mycobacteriaceae</taxon>
        <taxon>Mycobacterium</taxon>
    </lineage>
</organism>
<name>A0A1X1ZMQ0_9MYCO</name>
<evidence type="ECO:0000313" key="2">
    <source>
        <dbReference type="Proteomes" id="UP000193781"/>
    </source>
</evidence>
<dbReference type="OrthoDB" id="950196at2"/>
<dbReference type="Proteomes" id="UP000193781">
    <property type="component" value="Unassembled WGS sequence"/>
</dbReference>
<comment type="caution">
    <text evidence="1">The sequence shown here is derived from an EMBL/GenBank/DDBJ whole genome shotgun (WGS) entry which is preliminary data.</text>
</comment>
<reference evidence="1 2" key="1">
    <citation type="submission" date="2016-01" db="EMBL/GenBank/DDBJ databases">
        <title>The new phylogeny of the genus Mycobacterium.</title>
        <authorList>
            <person name="Tarcisio F."/>
            <person name="Conor M."/>
            <person name="Antonella G."/>
            <person name="Elisabetta G."/>
            <person name="Giulia F.S."/>
            <person name="Sara T."/>
            <person name="Anna F."/>
            <person name="Clotilde B."/>
            <person name="Roberto B."/>
            <person name="Veronica D.S."/>
            <person name="Fabio R."/>
            <person name="Monica P."/>
            <person name="Olivier J."/>
            <person name="Enrico T."/>
            <person name="Nicola S."/>
        </authorList>
    </citation>
    <scope>NUCLEOTIDE SEQUENCE [LARGE SCALE GENOMIC DNA]</scope>
    <source>
        <strain evidence="1 2">DSM 44803</strain>
    </source>
</reference>
<evidence type="ECO:0000313" key="1">
    <source>
        <dbReference type="EMBL" id="ORW24575.1"/>
    </source>
</evidence>
<accession>A0A1X1ZMQ0</accession>
<dbReference type="SUPFAM" id="SSF51182">
    <property type="entry name" value="RmlC-like cupins"/>
    <property type="match status" value="1"/>
</dbReference>
<sequence>MSATVSTPTRQRWLSALLTGRPHQTIPATDGRPYLQRWYLIPRNRILNIYLHRFLASDDPTLHDHPWPFLSWILARGYAEITPTGRRRRRRGSVAVHRADHRHRIVLPRDNSGREIPCLTLVVTGPHVRDWGFWCPTTGSGPGGERFIPWRQFGSGGCDAPTTTGDFRS</sequence>
<dbReference type="EMBL" id="LQPH01000109">
    <property type="protein sequence ID" value="ORW24575.1"/>
    <property type="molecule type" value="Genomic_DNA"/>
</dbReference>
<protein>
    <recommendedName>
        <fullName evidence="3">Cysteine dioxygenase</fullName>
    </recommendedName>
</protein>
<keyword evidence="2" id="KW-1185">Reference proteome</keyword>
<evidence type="ECO:0008006" key="3">
    <source>
        <dbReference type="Google" id="ProtNLM"/>
    </source>
</evidence>
<proteinExistence type="predicted"/>